<accession>A0ABQ6HCM2</accession>
<keyword evidence="6" id="KW-1185">Reference proteome</keyword>
<sequence>MKSVFNATLVKPLLAISFLAISITWLAGGFNSKMSPGERALEQVKSATKTLVVSTMQIPQQELIAANITPMQDTEVSSRIIAQIATINVRAGQRVKQGDLLITLEQSELLARVKQSQQQKNAINARLVEAQKLLARAKQLHQENLLSAQELDKSQANVDALSAEEQAAQEALNEASSNLSFAKLHAPIDGVVIERLAEPGNTAQPGVPLLTIYNPSTLQVEAYIREQLAVNLTVGDELTVNIPSIMLATTATIAEIVPAANIGARSFLVKANITTTVELKPGMYATLRVEGSSQTLIKIPQTYVNKLGQLDIVLVKTDGVVSRRFVQLGQKDGKGQVEVISGLADNEEIVLPI</sequence>
<evidence type="ECO:0000313" key="5">
    <source>
        <dbReference type="EMBL" id="GLX85342.1"/>
    </source>
</evidence>
<dbReference type="InterPro" id="IPR058792">
    <property type="entry name" value="Beta-barrel_RND_2"/>
</dbReference>
<dbReference type="Proteomes" id="UP001157134">
    <property type="component" value="Unassembled WGS sequence"/>
</dbReference>
<evidence type="ECO:0000259" key="4">
    <source>
        <dbReference type="Pfam" id="PF25973"/>
    </source>
</evidence>
<dbReference type="SUPFAM" id="SSF111369">
    <property type="entry name" value="HlyD-like secretion proteins"/>
    <property type="match status" value="1"/>
</dbReference>
<reference evidence="5 6" key="1">
    <citation type="submission" date="2023-03" db="EMBL/GenBank/DDBJ databases">
        <title>Thalassotalea loyana LMG 22536T draft genome sequence.</title>
        <authorList>
            <person name="Sawabe T."/>
        </authorList>
    </citation>
    <scope>NUCLEOTIDE SEQUENCE [LARGE SCALE GENOMIC DNA]</scope>
    <source>
        <strain evidence="5 6">LMG 22536</strain>
    </source>
</reference>
<comment type="caution">
    <text evidence="5">The sequence shown here is derived from an EMBL/GenBank/DDBJ whole genome shotgun (WGS) entry which is preliminary data.</text>
</comment>
<dbReference type="PANTHER" id="PTHR30469">
    <property type="entry name" value="MULTIDRUG RESISTANCE PROTEIN MDTA"/>
    <property type="match status" value="1"/>
</dbReference>
<dbReference type="Gene3D" id="2.40.50.100">
    <property type="match status" value="1"/>
</dbReference>
<feature type="domain" description="CusB-like beta-barrel" evidence="3">
    <location>
        <begin position="220"/>
        <end position="292"/>
    </location>
</feature>
<dbReference type="Gene3D" id="2.40.420.20">
    <property type="match status" value="1"/>
</dbReference>
<feature type="domain" description="CzcB-like barrel-sandwich hybrid" evidence="4">
    <location>
        <begin position="74"/>
        <end position="211"/>
    </location>
</feature>
<dbReference type="Gene3D" id="2.40.30.170">
    <property type="match status" value="1"/>
</dbReference>
<feature type="coiled-coil region" evidence="2">
    <location>
        <begin position="113"/>
        <end position="178"/>
    </location>
</feature>
<dbReference type="EMBL" id="BSSV01000003">
    <property type="protein sequence ID" value="GLX85342.1"/>
    <property type="molecule type" value="Genomic_DNA"/>
</dbReference>
<keyword evidence="2" id="KW-0175">Coiled coil</keyword>
<comment type="similarity">
    <text evidence="1">Belongs to the membrane fusion protein (MFP) (TC 8.A.1) family.</text>
</comment>
<evidence type="ECO:0000256" key="1">
    <source>
        <dbReference type="ARBA" id="ARBA00009477"/>
    </source>
</evidence>
<dbReference type="NCBIfam" id="TIGR01730">
    <property type="entry name" value="RND_mfp"/>
    <property type="match status" value="1"/>
</dbReference>
<evidence type="ECO:0000313" key="6">
    <source>
        <dbReference type="Proteomes" id="UP001157134"/>
    </source>
</evidence>
<dbReference type="InterPro" id="IPR006143">
    <property type="entry name" value="RND_pump_MFP"/>
</dbReference>
<evidence type="ECO:0000259" key="3">
    <source>
        <dbReference type="Pfam" id="PF25954"/>
    </source>
</evidence>
<dbReference type="PANTHER" id="PTHR30469:SF15">
    <property type="entry name" value="HLYD FAMILY OF SECRETION PROTEINS"/>
    <property type="match status" value="1"/>
</dbReference>
<dbReference type="Gene3D" id="1.10.287.470">
    <property type="entry name" value="Helix hairpin bin"/>
    <property type="match status" value="1"/>
</dbReference>
<dbReference type="Pfam" id="PF25954">
    <property type="entry name" value="Beta-barrel_RND_2"/>
    <property type="match status" value="1"/>
</dbReference>
<organism evidence="5 6">
    <name type="scientific">Thalassotalea loyana</name>
    <dbReference type="NCBI Taxonomy" id="280483"/>
    <lineage>
        <taxon>Bacteria</taxon>
        <taxon>Pseudomonadati</taxon>
        <taxon>Pseudomonadota</taxon>
        <taxon>Gammaproteobacteria</taxon>
        <taxon>Alteromonadales</taxon>
        <taxon>Colwelliaceae</taxon>
        <taxon>Thalassotalea</taxon>
    </lineage>
</organism>
<protein>
    <submittedName>
        <fullName evidence="5">Hemolysin D</fullName>
    </submittedName>
</protein>
<dbReference type="RefSeq" id="WP_284297359.1">
    <property type="nucleotide sequence ID" value="NZ_BSSV01000003.1"/>
</dbReference>
<dbReference type="Pfam" id="PF25973">
    <property type="entry name" value="BSH_CzcB"/>
    <property type="match status" value="1"/>
</dbReference>
<gene>
    <name evidence="5" type="ORF">tloyanaT_15940</name>
</gene>
<proteinExistence type="inferred from homology"/>
<dbReference type="InterPro" id="IPR058647">
    <property type="entry name" value="BSH_CzcB-like"/>
</dbReference>
<name>A0ABQ6HCM2_9GAMM</name>
<evidence type="ECO:0000256" key="2">
    <source>
        <dbReference type="SAM" id="Coils"/>
    </source>
</evidence>